<protein>
    <submittedName>
        <fullName evidence="7">Dihydropyrimidinase</fullName>
        <ecNumber evidence="7">3.5.2.2</ecNumber>
    </submittedName>
</protein>
<evidence type="ECO:0000256" key="5">
    <source>
        <dbReference type="PIRSR" id="PIRSR611778-50"/>
    </source>
</evidence>
<comment type="caution">
    <text evidence="7">The sequence shown here is derived from an EMBL/GenBank/DDBJ whole genome shotgun (WGS) entry which is preliminary data.</text>
</comment>
<organism evidence="7 8">
    <name type="scientific">Streptomyces tagetis</name>
    <dbReference type="NCBI Taxonomy" id="2820809"/>
    <lineage>
        <taxon>Bacteria</taxon>
        <taxon>Bacillati</taxon>
        <taxon>Actinomycetota</taxon>
        <taxon>Actinomycetes</taxon>
        <taxon>Kitasatosporales</taxon>
        <taxon>Streptomycetaceae</taxon>
        <taxon>Streptomyces</taxon>
    </lineage>
</organism>
<dbReference type="Gene3D" id="3.20.20.140">
    <property type="entry name" value="Metal-dependent hydrolases"/>
    <property type="match status" value="1"/>
</dbReference>
<keyword evidence="4 7" id="KW-0378">Hydrolase</keyword>
<dbReference type="Proteomes" id="UP000677875">
    <property type="component" value="Unassembled WGS sequence"/>
</dbReference>
<dbReference type="AlphaFoldDB" id="A0A941B8V1"/>
<feature type="modified residue" description="N6-carboxylysine" evidence="5">
    <location>
        <position position="155"/>
    </location>
</feature>
<evidence type="ECO:0000256" key="3">
    <source>
        <dbReference type="ARBA" id="ARBA00022723"/>
    </source>
</evidence>
<dbReference type="InterPro" id="IPR006680">
    <property type="entry name" value="Amidohydro-rel"/>
</dbReference>
<dbReference type="FunFam" id="3.20.20.140:FF:000076">
    <property type="entry name" value="Dihydropyrimidinase like 2"/>
    <property type="match status" value="1"/>
</dbReference>
<dbReference type="SUPFAM" id="SSF51338">
    <property type="entry name" value="Composite domain of metallo-dependent hydrolases"/>
    <property type="match status" value="2"/>
</dbReference>
<dbReference type="PANTHER" id="PTHR11647">
    <property type="entry name" value="HYDRANTOINASE/DIHYDROPYRIMIDINASE FAMILY MEMBER"/>
    <property type="match status" value="1"/>
</dbReference>
<dbReference type="EC" id="3.5.2.2" evidence="7"/>
<sequence length="477" mass="50987">MGSTLIRGGTVVNADAAVRADVLIRDGVVAALGTGTEEWAADRVVDAEGMLVMPGGIDAHTHLEYPIDGFTTRTADDFHSGTVAAAHGGTTTVLDFVKKEPDRGLRDTYRARRDTAAAKAVVDFGLHAIVPPRAQQPDVLDDLRELAGEGATSWKFFMAYPGTQMVDDGELLEGFDLARSLGVLPMVHAENGHMIDRETRRLLADGRSAEVFHATAHGHEAEAEAVHRAVVLAESVGTPLYVVHVSSAAAADEIGRARAAGARVWGETCPQYLAVAYEDYAELGEKAAAYLCSPPIRERGNQAGLWRSLVTGALSTVATDHAGFCLHQPEDLPPQKLRSPGYFPKVPNGVPGIEDRLMVLWETGVAAGRFDACRFVELVATQPAKLFGMFPHKGAVAVGADADLLVWDPAADHVITAAGSHMRTDYNLYEGMRVTGRPVRVFSRGEQLVGPDGSFEGAAGRGRFLTRGASTRTDNPY</sequence>
<evidence type="ECO:0000313" key="7">
    <source>
        <dbReference type="EMBL" id="MBQ0828898.1"/>
    </source>
</evidence>
<evidence type="ECO:0000256" key="4">
    <source>
        <dbReference type="ARBA" id="ARBA00022801"/>
    </source>
</evidence>
<dbReference type="GO" id="GO:0005829">
    <property type="term" value="C:cytosol"/>
    <property type="evidence" value="ECO:0007669"/>
    <property type="project" value="TreeGrafter"/>
</dbReference>
<dbReference type="GO" id="GO:0046872">
    <property type="term" value="F:metal ion binding"/>
    <property type="evidence" value="ECO:0007669"/>
    <property type="project" value="UniProtKB-KW"/>
</dbReference>
<evidence type="ECO:0000256" key="2">
    <source>
        <dbReference type="ARBA" id="ARBA00008829"/>
    </source>
</evidence>
<dbReference type="CDD" id="cd01314">
    <property type="entry name" value="D-HYD"/>
    <property type="match status" value="1"/>
</dbReference>
<dbReference type="InterPro" id="IPR011059">
    <property type="entry name" value="Metal-dep_hydrolase_composite"/>
</dbReference>
<dbReference type="RefSeq" id="WP_210874514.1">
    <property type="nucleotide sequence ID" value="NZ_JAGPNL010000005.1"/>
</dbReference>
<dbReference type="InterPro" id="IPR050378">
    <property type="entry name" value="Metallo-dep_Hydrolases_sf"/>
</dbReference>
<comment type="similarity">
    <text evidence="2">Belongs to the metallo-dependent hydrolases superfamily. Hydantoinase/dihydropyrimidinase family.</text>
</comment>
<dbReference type="PANTHER" id="PTHR11647:SF1">
    <property type="entry name" value="COLLAPSIN RESPONSE MEDIATOR PROTEIN"/>
    <property type="match status" value="1"/>
</dbReference>
<dbReference type="EMBL" id="JAGPNL010000005">
    <property type="protein sequence ID" value="MBQ0828898.1"/>
    <property type="molecule type" value="Genomic_DNA"/>
</dbReference>
<dbReference type="Pfam" id="PF01979">
    <property type="entry name" value="Amidohydro_1"/>
    <property type="match status" value="1"/>
</dbReference>
<dbReference type="NCBIfam" id="TIGR02033">
    <property type="entry name" value="D-hydantoinase"/>
    <property type="match status" value="1"/>
</dbReference>
<dbReference type="InterPro" id="IPR011778">
    <property type="entry name" value="Hydantoinase/dihydroPyrase"/>
</dbReference>
<comment type="PTM">
    <text evidence="5">Carbamylation allows a single lysine to coordinate two divalent metal cations.</text>
</comment>
<name>A0A941B8V1_9ACTN</name>
<feature type="domain" description="Amidohydrolase-related" evidence="6">
    <location>
        <begin position="51"/>
        <end position="446"/>
    </location>
</feature>
<proteinExistence type="inferred from homology"/>
<dbReference type="GO" id="GO:0004157">
    <property type="term" value="F:dihydropyrimidinase activity"/>
    <property type="evidence" value="ECO:0007669"/>
    <property type="project" value="UniProtKB-EC"/>
</dbReference>
<keyword evidence="8" id="KW-1185">Reference proteome</keyword>
<dbReference type="Gene3D" id="2.30.40.10">
    <property type="entry name" value="Urease, subunit C, domain 1"/>
    <property type="match status" value="1"/>
</dbReference>
<keyword evidence="3" id="KW-0479">Metal-binding</keyword>
<dbReference type="SUPFAM" id="SSF51556">
    <property type="entry name" value="Metallo-dependent hydrolases"/>
    <property type="match status" value="1"/>
</dbReference>
<reference evidence="7" key="1">
    <citation type="submission" date="2021-04" db="EMBL/GenBank/DDBJ databases">
        <title>Genome seq and assembly of Streptomyces sp. RG38.</title>
        <authorList>
            <person name="Chhetri G."/>
        </authorList>
    </citation>
    <scope>NUCLEOTIDE SEQUENCE</scope>
    <source>
        <strain evidence="7">RG38</strain>
    </source>
</reference>
<evidence type="ECO:0000256" key="1">
    <source>
        <dbReference type="ARBA" id="ARBA00001947"/>
    </source>
</evidence>
<dbReference type="InterPro" id="IPR032466">
    <property type="entry name" value="Metal_Hydrolase"/>
</dbReference>
<evidence type="ECO:0000313" key="8">
    <source>
        <dbReference type="Proteomes" id="UP000677875"/>
    </source>
</evidence>
<gene>
    <name evidence="7" type="primary">hydA</name>
    <name evidence="7" type="ORF">J5Y05_20715</name>
</gene>
<comment type="cofactor">
    <cofactor evidence="1">
        <name>Zn(2+)</name>
        <dbReference type="ChEBI" id="CHEBI:29105"/>
    </cofactor>
</comment>
<evidence type="ECO:0000259" key="6">
    <source>
        <dbReference type="Pfam" id="PF01979"/>
    </source>
</evidence>
<accession>A0A941B8V1</accession>